<dbReference type="Proteomes" id="UP000739411">
    <property type="component" value="Unassembled WGS sequence"/>
</dbReference>
<evidence type="ECO:0000256" key="2">
    <source>
        <dbReference type="SAM" id="SignalP"/>
    </source>
</evidence>
<gene>
    <name evidence="3" type="ORF">IPJ38_04215</name>
</gene>
<dbReference type="InterPro" id="IPR012899">
    <property type="entry name" value="LTXXQ"/>
</dbReference>
<reference evidence="3 4" key="1">
    <citation type="submission" date="2020-10" db="EMBL/GenBank/DDBJ databases">
        <title>Connecting structure to function with the recovery of over 1000 high-quality activated sludge metagenome-assembled genomes encoding full-length rRNA genes using long-read sequencing.</title>
        <authorList>
            <person name="Singleton C.M."/>
            <person name="Petriglieri F."/>
            <person name="Kristensen J.M."/>
            <person name="Kirkegaard R.H."/>
            <person name="Michaelsen T.Y."/>
            <person name="Andersen M.H."/>
            <person name="Karst S.M."/>
            <person name="Dueholm M.S."/>
            <person name="Nielsen P.H."/>
            <person name="Albertsen M."/>
        </authorList>
    </citation>
    <scope>NUCLEOTIDE SEQUENCE [LARGE SCALE GENOMIC DNA]</scope>
    <source>
        <strain evidence="3">EsbW_18-Q3-R4-48_BATAC.463</strain>
    </source>
</reference>
<dbReference type="AlphaFoldDB" id="A0A935JXN3"/>
<accession>A0A935JXN3</accession>
<comment type="caution">
    <text evidence="3">The sequence shown here is derived from an EMBL/GenBank/DDBJ whole genome shotgun (WGS) entry which is preliminary data.</text>
</comment>
<dbReference type="Pfam" id="PF07813">
    <property type="entry name" value="LTXXQ"/>
    <property type="match status" value="1"/>
</dbReference>
<evidence type="ECO:0000313" key="4">
    <source>
        <dbReference type="Proteomes" id="UP000739411"/>
    </source>
</evidence>
<dbReference type="GO" id="GO:0042597">
    <property type="term" value="C:periplasmic space"/>
    <property type="evidence" value="ECO:0007669"/>
    <property type="project" value="InterPro"/>
</dbReference>
<protein>
    <submittedName>
        <fullName evidence="3">Spy/CpxP family protein refolding chaperone</fullName>
    </submittedName>
</protein>
<feature type="signal peptide" evidence="2">
    <location>
        <begin position="1"/>
        <end position="27"/>
    </location>
</feature>
<evidence type="ECO:0000313" key="3">
    <source>
        <dbReference type="EMBL" id="MBK7414429.1"/>
    </source>
</evidence>
<name>A0A935JXN3_9RHOO</name>
<sequence length="164" mass="18064">MKHYRHLAKTLIFASGLGAFLAAPAFAEMSCDGMSGRGNQHERHTKQMDEHHKVLHEALKLTPAQEPGWQKLMDSEHPKVAANAGQPIDWSKLTAPERAEKMLELAKVRQEQMAEHVAALKAFYASLTPEQQKAFEDAHAAPRAGVGMKKPMNAAPPEKAKAKP</sequence>
<dbReference type="Gene3D" id="1.20.120.1490">
    <property type="match status" value="1"/>
</dbReference>
<keyword evidence="2" id="KW-0732">Signal</keyword>
<organism evidence="3 4">
    <name type="scientific">Candidatus Dechloromonas phosphorivorans</name>
    <dbReference type="NCBI Taxonomy" id="2899244"/>
    <lineage>
        <taxon>Bacteria</taxon>
        <taxon>Pseudomonadati</taxon>
        <taxon>Pseudomonadota</taxon>
        <taxon>Betaproteobacteria</taxon>
        <taxon>Rhodocyclales</taxon>
        <taxon>Azonexaceae</taxon>
        <taxon>Dechloromonas</taxon>
    </lineage>
</organism>
<dbReference type="EMBL" id="JADJMS010000009">
    <property type="protein sequence ID" value="MBK7414429.1"/>
    <property type="molecule type" value="Genomic_DNA"/>
</dbReference>
<proteinExistence type="predicted"/>
<feature type="chain" id="PRO_5037198406" evidence="2">
    <location>
        <begin position="28"/>
        <end position="164"/>
    </location>
</feature>
<feature type="region of interest" description="Disordered" evidence="1">
    <location>
        <begin position="131"/>
        <end position="164"/>
    </location>
</feature>
<evidence type="ECO:0000256" key="1">
    <source>
        <dbReference type="SAM" id="MobiDB-lite"/>
    </source>
</evidence>